<keyword evidence="1" id="KW-0067">ATP-binding</keyword>
<reference evidence="1 2" key="2">
    <citation type="journal article" date="2014" name="PLoS Genet.">
        <title>Phylogenetically driven sequencing of extremely halophilic archaea reveals strategies for static and dynamic osmo-response.</title>
        <authorList>
            <person name="Becker E.A."/>
            <person name="Seitzer P.M."/>
            <person name="Tritt A."/>
            <person name="Larsen D."/>
            <person name="Krusor M."/>
            <person name="Yao A.I."/>
            <person name="Wu D."/>
            <person name="Madern D."/>
            <person name="Eisen J.A."/>
            <person name="Darling A.E."/>
            <person name="Facciotti M.T."/>
        </authorList>
    </citation>
    <scope>NUCLEOTIDE SEQUENCE [LARGE SCALE GENOMIC DNA]</scope>
    <source>
        <strain evidence="2">ATCC 29605 / DSM 3757 / JCM 8879 / NBRC 14742 / NCIMB 2012 / VKM B-1768 / DS2</strain>
    </source>
</reference>
<dbReference type="GO" id="GO:0004386">
    <property type="term" value="F:helicase activity"/>
    <property type="evidence" value="ECO:0007669"/>
    <property type="project" value="UniProtKB-KW"/>
</dbReference>
<keyword evidence="1" id="KW-0347">Helicase</keyword>
<accession>L9UYD0</accession>
<keyword evidence="1" id="KW-0378">Hydrolase</keyword>
<dbReference type="Proteomes" id="UP000011532">
    <property type="component" value="Unassembled WGS sequence"/>
</dbReference>
<dbReference type="EMBL" id="AOHU01000081">
    <property type="protein sequence ID" value="ELY29128.1"/>
    <property type="molecule type" value="Genomic_DNA"/>
</dbReference>
<evidence type="ECO:0000313" key="2">
    <source>
        <dbReference type="Proteomes" id="UP000011532"/>
    </source>
</evidence>
<organism evidence="1 2">
    <name type="scientific">Haloferax volcanii (strain ATCC 29605 / DSM 3757 / JCM 8879 / NBRC 14742 / NCIMB 2012 / VKM B-1768 / DS2)</name>
    <name type="common">Halobacterium volcanii</name>
    <dbReference type="NCBI Taxonomy" id="309800"/>
    <lineage>
        <taxon>Archaea</taxon>
        <taxon>Methanobacteriati</taxon>
        <taxon>Methanobacteriota</taxon>
        <taxon>Stenosarchaea group</taxon>
        <taxon>Halobacteria</taxon>
        <taxon>Halobacteriales</taxon>
        <taxon>Haloferacaceae</taxon>
        <taxon>Haloferax</taxon>
    </lineage>
</organism>
<protein>
    <submittedName>
        <fullName evidence="1">Putative helicase family protein</fullName>
    </submittedName>
</protein>
<feature type="non-terminal residue" evidence="1">
    <location>
        <position position="146"/>
    </location>
</feature>
<proteinExistence type="predicted"/>
<keyword evidence="1" id="KW-0547">Nucleotide-binding</keyword>
<comment type="caution">
    <text evidence="1">The sequence shown here is derived from an EMBL/GenBank/DDBJ whole genome shotgun (WGS) entry which is preliminary data.</text>
</comment>
<sequence length="146" mass="16312">MDVLAGDESDESMFDCLEALAAGMEDAVADYREIKSEMVSGKSSEAAAEFDKAVAGFEADHERVLAGIECLKQDPRARRAFKYMNESFQEMGFDKWRTFQIVFILMTIPDMLKQADEAGSEVSVSWDNEILETQLDVADVVYFPTG</sequence>
<name>L9UYD0_HALVD</name>
<evidence type="ECO:0000313" key="1">
    <source>
        <dbReference type="EMBL" id="ELY29128.1"/>
    </source>
</evidence>
<dbReference type="AlphaFoldDB" id="L9UYD0"/>
<gene>
    <name evidence="1" type="ORF">C498_10726</name>
</gene>
<reference evidence="2" key="1">
    <citation type="submission" date="2012-11" db="EMBL/GenBank/DDBJ databases">
        <authorList>
            <person name="Becker E.A."/>
            <person name="Seitzer P."/>
            <person name="Tritt A."/>
            <person name="Larsen D."/>
            <person name="Yao A."/>
            <person name="Wu D."/>
            <person name="Darling A."/>
            <person name="Eisen J.A."/>
            <person name="Facciotti M.T."/>
        </authorList>
    </citation>
    <scope>NUCLEOTIDE SEQUENCE [LARGE SCALE GENOMIC DNA]</scope>
    <source>
        <strain evidence="2">ATCC 29605 / DSM 3757 / JCM 8879 / NBRC 14742 / NCIMB 2012 / VKM B-1768 / DS2</strain>
    </source>
</reference>